<keyword evidence="2" id="KW-0472">Membrane</keyword>
<evidence type="ECO:0000313" key="4">
    <source>
        <dbReference type="Proteomes" id="UP000277145"/>
    </source>
</evidence>
<keyword evidence="2" id="KW-0812">Transmembrane</keyword>
<comment type="caution">
    <text evidence="3">The sequence shown here is derived from an EMBL/GenBank/DDBJ whole genome shotgun (WGS) entry which is preliminary data.</text>
</comment>
<dbReference type="NCBIfam" id="NF038227">
    <property type="entry name" value="IcmM_DotJ_IVB"/>
    <property type="match status" value="1"/>
</dbReference>
<sequence length="94" mass="10714">MSRETWALIKRNKNFNVHIYRRGLTLLILSLGLSCGLSGLIYYVHMHEPERDFYATSGITPPIQLKPMPTPNMSSEALLPPDPPDENLQRIIPQ</sequence>
<dbReference type="EMBL" id="QWDR01000001">
    <property type="protein sequence ID" value="RJY33583.1"/>
    <property type="molecule type" value="Genomic_DNA"/>
</dbReference>
<evidence type="ECO:0000256" key="2">
    <source>
        <dbReference type="SAM" id="Phobius"/>
    </source>
</evidence>
<protein>
    <submittedName>
        <fullName evidence="3">Phosphoesterase</fullName>
    </submittedName>
</protein>
<reference evidence="3 4" key="1">
    <citation type="submission" date="2018-08" db="EMBL/GenBank/DDBJ databases">
        <title>Genome Sequences of Legionella pneumophila subsp. pneumophila Isolates, Recovered from a Drinking Water System in a Large Builging.</title>
        <authorList>
            <person name="Gomez-Alvarez V."/>
            <person name="Boczek L."/>
            <person name="King D."/>
            <person name="Pemberton A."/>
            <person name="Pfaller S."/>
            <person name="Rodgers M."/>
            <person name="Santodomingo J."/>
            <person name="Revetta R."/>
        </authorList>
    </citation>
    <scope>NUCLEOTIDE SEQUENCE [LARGE SCALE GENOMIC DNA]</scope>
    <source>
        <strain evidence="3 4">L01C.1</strain>
    </source>
</reference>
<dbReference type="AlphaFoldDB" id="A0A3A6VQL7"/>
<accession>A0A3A6VQL7</accession>
<dbReference type="PROSITE" id="PS51257">
    <property type="entry name" value="PROKAR_LIPOPROTEIN"/>
    <property type="match status" value="1"/>
</dbReference>
<gene>
    <name evidence="3" type="ORF">D1H98_01875</name>
</gene>
<feature type="region of interest" description="Disordered" evidence="1">
    <location>
        <begin position="64"/>
        <end position="94"/>
    </location>
</feature>
<name>A0A3A6VQL7_LEGPN</name>
<feature type="transmembrane region" description="Helical" evidence="2">
    <location>
        <begin position="20"/>
        <end position="44"/>
    </location>
</feature>
<organism evidence="3 4">
    <name type="scientific">Legionella pneumophila subsp. pneumophila</name>
    <dbReference type="NCBI Taxonomy" id="91891"/>
    <lineage>
        <taxon>Bacteria</taxon>
        <taxon>Pseudomonadati</taxon>
        <taxon>Pseudomonadota</taxon>
        <taxon>Gammaproteobacteria</taxon>
        <taxon>Legionellales</taxon>
        <taxon>Legionellaceae</taxon>
        <taxon>Legionella</taxon>
    </lineage>
</organism>
<evidence type="ECO:0000313" key="3">
    <source>
        <dbReference type="EMBL" id="RJY33583.1"/>
    </source>
</evidence>
<dbReference type="Proteomes" id="UP000277145">
    <property type="component" value="Unassembled WGS sequence"/>
</dbReference>
<keyword evidence="2" id="KW-1133">Transmembrane helix</keyword>
<dbReference type="RefSeq" id="WP_011213090.1">
    <property type="nucleotide sequence ID" value="NZ_CP021281.1"/>
</dbReference>
<evidence type="ECO:0000256" key="1">
    <source>
        <dbReference type="SAM" id="MobiDB-lite"/>
    </source>
</evidence>
<proteinExistence type="predicted"/>